<feature type="transmembrane region" description="Helical" evidence="2">
    <location>
        <begin position="223"/>
        <end position="240"/>
    </location>
</feature>
<feature type="transmembrane region" description="Helical" evidence="2">
    <location>
        <begin position="183"/>
        <end position="211"/>
    </location>
</feature>
<dbReference type="Pfam" id="PF20153">
    <property type="entry name" value="DUF6535"/>
    <property type="match status" value="1"/>
</dbReference>
<keyword evidence="2" id="KW-1133">Transmembrane helix</keyword>
<dbReference type="AlphaFoldDB" id="A0A9P3GI88"/>
<feature type="transmembrane region" description="Helical" evidence="2">
    <location>
        <begin position="132"/>
        <end position="162"/>
    </location>
</feature>
<comment type="caution">
    <text evidence="4">The sequence shown here is derived from an EMBL/GenBank/DDBJ whole genome shotgun (WGS) entry which is preliminary data.</text>
</comment>
<accession>A0A9P3GI88</accession>
<evidence type="ECO:0000313" key="5">
    <source>
        <dbReference type="Proteomes" id="UP000703269"/>
    </source>
</evidence>
<proteinExistence type="predicted"/>
<feature type="region of interest" description="Disordered" evidence="1">
    <location>
        <begin position="1"/>
        <end position="30"/>
    </location>
</feature>
<evidence type="ECO:0000313" key="4">
    <source>
        <dbReference type="EMBL" id="GJE95408.1"/>
    </source>
</evidence>
<feature type="domain" description="DUF6535" evidence="3">
    <location>
        <begin position="33"/>
        <end position="209"/>
    </location>
</feature>
<dbReference type="OrthoDB" id="3269725at2759"/>
<gene>
    <name evidence="4" type="ORF">PsYK624_115920</name>
</gene>
<keyword evidence="5" id="KW-1185">Reference proteome</keyword>
<dbReference type="InterPro" id="IPR045338">
    <property type="entry name" value="DUF6535"/>
</dbReference>
<dbReference type="Proteomes" id="UP000703269">
    <property type="component" value="Unassembled WGS sequence"/>
</dbReference>
<evidence type="ECO:0000256" key="2">
    <source>
        <dbReference type="SAM" id="Phobius"/>
    </source>
</evidence>
<keyword evidence="2" id="KW-0812">Transmembrane</keyword>
<protein>
    <recommendedName>
        <fullName evidence="3">DUF6535 domain-containing protein</fullName>
    </recommendedName>
</protein>
<organism evidence="4 5">
    <name type="scientific">Phanerochaete sordida</name>
    <dbReference type="NCBI Taxonomy" id="48140"/>
    <lineage>
        <taxon>Eukaryota</taxon>
        <taxon>Fungi</taxon>
        <taxon>Dikarya</taxon>
        <taxon>Basidiomycota</taxon>
        <taxon>Agaricomycotina</taxon>
        <taxon>Agaricomycetes</taxon>
        <taxon>Polyporales</taxon>
        <taxon>Phanerochaetaceae</taxon>
        <taxon>Phanerochaete</taxon>
    </lineage>
</organism>
<reference evidence="4 5" key="1">
    <citation type="submission" date="2021-08" db="EMBL/GenBank/DDBJ databases">
        <title>Draft Genome Sequence of Phanerochaete sordida strain YK-624.</title>
        <authorList>
            <person name="Mori T."/>
            <person name="Dohra H."/>
            <person name="Suzuki T."/>
            <person name="Kawagishi H."/>
            <person name="Hirai H."/>
        </authorList>
    </citation>
    <scope>NUCLEOTIDE SEQUENCE [LARGE SCALE GENOMIC DNA]</scope>
    <source>
        <strain evidence="4 5">YK-624</strain>
    </source>
</reference>
<evidence type="ECO:0000256" key="1">
    <source>
        <dbReference type="SAM" id="MobiDB-lite"/>
    </source>
</evidence>
<name>A0A9P3GI88_9APHY</name>
<keyword evidence="2" id="KW-0472">Membrane</keyword>
<evidence type="ECO:0000259" key="3">
    <source>
        <dbReference type="Pfam" id="PF20153"/>
    </source>
</evidence>
<sequence>MDVAHPEPNTSTCPCCSHPNHASGPGSSSSDAWQKMWTKVREVDARKITGTKEDLDTLLVFAGLFSAVVTTFVVDSYASLQPDSMDELVFLMRQSLSQNYTIADGVLRPGAPVISDMPFVAPLWAVRVNGLWFASLIVSLSTASFAMLVKQWLIAYLAMDWISPEEQLRARQFRHPGLKDWRVFEIAAVLPLLLHVSLGLFFLGLCFYTAAANQLVGRSTLPLVAGWAFFALLTVVAPLVSPRCPYRITLLKAALRIGRYWFSSRVRWMCSRLLDFARFCIRLLSKLVPSNNDVHVAPCRSICILWHRVPGRGGRCHATAV</sequence>
<dbReference type="EMBL" id="BPQB01000048">
    <property type="protein sequence ID" value="GJE95408.1"/>
    <property type="molecule type" value="Genomic_DNA"/>
</dbReference>
<feature type="transmembrane region" description="Helical" evidence="2">
    <location>
        <begin position="55"/>
        <end position="74"/>
    </location>
</feature>